<dbReference type="RefSeq" id="WP_267676120.1">
    <property type="nucleotide sequence ID" value="NZ_CP113088.1"/>
</dbReference>
<dbReference type="Proteomes" id="UP001164705">
    <property type="component" value="Chromosome"/>
</dbReference>
<sequence>MKHIFTLLLLVVTTTATAQIKFEGVVKDSIGNPLEFAHVVAINQESKILESYAVTNDAGRYKLNIGKNTTYKISVSYIGFKTAEETIEVKETDLSKDFVLTLDNALDEVELTYEMPVTIKGDTIVYNADSFKTGTERKLGDVLRNLPGVEINTDGQIEVEGKVVTKVMVEGKDFFDGDSKIATENIPADAVDKVQVLKNHSEVGQLGGVTNNQDNIAINIKLKEGKKNFWFGTVTAGGGQSTSQNLYLVQPKLFYYSPKYSINTIGDLNNIGEIAFSRRDYFNFSGGFNNPSQQSGTNINFGSNGLNFANLTNDRAKDINSKFGAANFSYSPNKALDLGGFAIFSNSRIKLQENRSIDYIDTEVNTPPGEDIFDNNKQASDLGMLKLTAKYKPNSNNQLDYEILGRLSHEKQRNITFSTVLGSITQNEETNPYSVYQDINYYYTADESNIFAFQAQHKLQDEDPFYNALLGNDPSNNDDIPRKHRRSL</sequence>
<keyword evidence="3" id="KW-0378">Hydrolase</keyword>
<feature type="signal peptide" evidence="2">
    <location>
        <begin position="1"/>
        <end position="18"/>
    </location>
</feature>
<feature type="chain" id="PRO_5039425691" evidence="2">
    <location>
        <begin position="19"/>
        <end position="488"/>
    </location>
</feature>
<evidence type="ECO:0000313" key="3">
    <source>
        <dbReference type="EMBL" id="WAC01507.1"/>
    </source>
</evidence>
<organism evidence="3 4">
    <name type="scientific">Lacinutrix neustonica</name>
    <dbReference type="NCBI Taxonomy" id="2980107"/>
    <lineage>
        <taxon>Bacteria</taxon>
        <taxon>Pseudomonadati</taxon>
        <taxon>Bacteroidota</taxon>
        <taxon>Flavobacteriia</taxon>
        <taxon>Flavobacteriales</taxon>
        <taxon>Flavobacteriaceae</taxon>
        <taxon>Lacinutrix</taxon>
    </lineage>
</organism>
<proteinExistence type="predicted"/>
<dbReference type="EMBL" id="CP113088">
    <property type="protein sequence ID" value="WAC01507.1"/>
    <property type="molecule type" value="Genomic_DNA"/>
</dbReference>
<dbReference type="InterPro" id="IPR008969">
    <property type="entry name" value="CarboxyPept-like_regulatory"/>
</dbReference>
<feature type="region of interest" description="Disordered" evidence="1">
    <location>
        <begin position="469"/>
        <end position="488"/>
    </location>
</feature>
<keyword evidence="4" id="KW-1185">Reference proteome</keyword>
<gene>
    <name evidence="3" type="ORF">N7U66_16105</name>
</gene>
<keyword evidence="3" id="KW-0645">Protease</keyword>
<evidence type="ECO:0000256" key="1">
    <source>
        <dbReference type="SAM" id="MobiDB-lite"/>
    </source>
</evidence>
<keyword evidence="3" id="KW-0121">Carboxypeptidase</keyword>
<accession>A0A9E8MU07</accession>
<dbReference type="AlphaFoldDB" id="A0A9E8MU07"/>
<keyword evidence="2" id="KW-0732">Signal</keyword>
<evidence type="ECO:0000313" key="4">
    <source>
        <dbReference type="Proteomes" id="UP001164705"/>
    </source>
</evidence>
<name>A0A9E8MU07_9FLAO</name>
<dbReference type="SUPFAM" id="SSF49464">
    <property type="entry name" value="Carboxypeptidase regulatory domain-like"/>
    <property type="match status" value="1"/>
</dbReference>
<dbReference type="GO" id="GO:0004180">
    <property type="term" value="F:carboxypeptidase activity"/>
    <property type="evidence" value="ECO:0007669"/>
    <property type="project" value="UniProtKB-KW"/>
</dbReference>
<dbReference type="Gene3D" id="2.60.40.1120">
    <property type="entry name" value="Carboxypeptidase-like, regulatory domain"/>
    <property type="match status" value="1"/>
</dbReference>
<reference evidence="3" key="1">
    <citation type="submission" date="2022-11" db="EMBL/GenBank/DDBJ databases">
        <title>Lacinutrix neustonica HL-RS19T sp. nov., isolated from the surface microlayer sample of brackish Lake Shihwa.</title>
        <authorList>
            <person name="Choi J.Y."/>
            <person name="Hwang C.Y."/>
        </authorList>
    </citation>
    <scope>NUCLEOTIDE SEQUENCE</scope>
    <source>
        <strain evidence="3">HL-RS19</strain>
    </source>
</reference>
<dbReference type="SUPFAM" id="SSF56935">
    <property type="entry name" value="Porins"/>
    <property type="match status" value="1"/>
</dbReference>
<dbReference type="Pfam" id="PF13620">
    <property type="entry name" value="CarboxypepD_reg"/>
    <property type="match status" value="1"/>
</dbReference>
<evidence type="ECO:0000256" key="2">
    <source>
        <dbReference type="SAM" id="SignalP"/>
    </source>
</evidence>
<dbReference type="KEGG" id="lnu:N7U66_16105"/>
<protein>
    <submittedName>
        <fullName evidence="3">Carboxypeptidase regulatory-like domain-containing protein</fullName>
    </submittedName>
</protein>